<dbReference type="OrthoDB" id="8780795at2"/>
<dbReference type="AlphaFoldDB" id="A0A1C5KF87"/>
<accession>A0A1C5KF87</accession>
<dbReference type="SUPFAM" id="SSF55486">
    <property type="entry name" value="Metalloproteases ('zincins'), catalytic domain"/>
    <property type="match status" value="1"/>
</dbReference>
<proteinExistence type="predicted"/>
<dbReference type="GO" id="GO:0008237">
    <property type="term" value="F:metallopeptidase activity"/>
    <property type="evidence" value="ECO:0007669"/>
    <property type="project" value="UniProtKB-KW"/>
</dbReference>
<dbReference type="InterPro" id="IPR008757">
    <property type="entry name" value="Peptidase_M6-like_domain"/>
</dbReference>
<evidence type="ECO:0000256" key="1">
    <source>
        <dbReference type="SAM" id="MobiDB-lite"/>
    </source>
</evidence>
<sequence length="457" mass="46557">MSLSARVRTALAVVMAGTLVAPALPATAAPAAPPAAPAAPPAAPAAPPAAPAAPPAAPAAPPAEGPPAAGPAAAAGPARSTLVSPCQLPTPATGWQHEGPTNYATWLPPSGTVRGIVLFVDFTNAAPVAGELAGRTSMFGAAPSFFTQASYGALNLQLTFDTAWRHILQPHGNFAGYKSSFTTQRSYVAAAVAAANAAIDFSSYQIVYVVPPKSASTFDISPTWVAAPGGGVTADGVELRHAVTFGQDVDYWGYKILNHETGHLFGLPDLYSYNNADSIHRAVGGWDLMGLISAKAPDLFAWHKWKAGWLTDSQIDCRTTTGSASTVLTPLGTAGGTKAVVVHTGGNTAVVVENRQLSTLDVASGCFQAGVLVYRVTTAVFSGGAWPGGNVPPIGGPFPVEVVDRTPGSAVTTCSADEKELVNATLTTIGHTVTYGGVTVQLTATPGDNREVSVTVV</sequence>
<feature type="signal peptide" evidence="2">
    <location>
        <begin position="1"/>
        <end position="28"/>
    </location>
</feature>
<dbReference type="EMBL" id="LT607752">
    <property type="protein sequence ID" value="SCG81398.1"/>
    <property type="molecule type" value="Genomic_DNA"/>
</dbReference>
<dbReference type="Proteomes" id="UP000198226">
    <property type="component" value="Chromosome I"/>
</dbReference>
<feature type="compositionally biased region" description="Pro residues" evidence="1">
    <location>
        <begin position="31"/>
        <end position="69"/>
    </location>
</feature>
<dbReference type="PANTHER" id="PTHR41775">
    <property type="entry name" value="SECRETED PROTEIN-RELATED"/>
    <property type="match status" value="1"/>
</dbReference>
<keyword evidence="2" id="KW-0732">Signal</keyword>
<dbReference type="NCBIfam" id="TIGR03296">
    <property type="entry name" value="M6dom_TIGR03296"/>
    <property type="match status" value="1"/>
</dbReference>
<evidence type="ECO:0000313" key="4">
    <source>
        <dbReference type="Proteomes" id="UP000198226"/>
    </source>
</evidence>
<dbReference type="GO" id="GO:0006508">
    <property type="term" value="P:proteolysis"/>
    <property type="evidence" value="ECO:0007669"/>
    <property type="project" value="UniProtKB-KW"/>
</dbReference>
<reference evidence="4" key="1">
    <citation type="submission" date="2016-06" db="EMBL/GenBank/DDBJ databases">
        <authorList>
            <person name="Varghese N."/>
            <person name="Submissions Spin"/>
        </authorList>
    </citation>
    <scope>NUCLEOTIDE SEQUENCE [LARGE SCALE GENOMIC DNA]</scope>
    <source>
        <strain evidence="4">DSM 44983</strain>
    </source>
</reference>
<protein>
    <submittedName>
        <fullName evidence="3">M6 family metalloprotease domain-containing protein</fullName>
    </submittedName>
</protein>
<keyword evidence="3" id="KW-0378">Hydrolase</keyword>
<keyword evidence="3" id="KW-0645">Protease</keyword>
<organism evidence="3 4">
    <name type="scientific">Micromonospora rifamycinica</name>
    <dbReference type="NCBI Taxonomy" id="291594"/>
    <lineage>
        <taxon>Bacteria</taxon>
        <taxon>Bacillati</taxon>
        <taxon>Actinomycetota</taxon>
        <taxon>Actinomycetes</taxon>
        <taxon>Micromonosporales</taxon>
        <taxon>Micromonosporaceae</taxon>
        <taxon>Micromonospora</taxon>
    </lineage>
</organism>
<feature type="region of interest" description="Disordered" evidence="1">
    <location>
        <begin position="28"/>
        <end position="98"/>
    </location>
</feature>
<dbReference type="RefSeq" id="WP_157746999.1">
    <property type="nucleotide sequence ID" value="NZ_LT607752.1"/>
</dbReference>
<keyword evidence="3" id="KW-0482">Metalloprotease</keyword>
<name>A0A1C5KF87_9ACTN</name>
<gene>
    <name evidence="3" type="ORF">GA0070623_5776</name>
</gene>
<feature type="chain" id="PRO_5008720456" evidence="2">
    <location>
        <begin position="29"/>
        <end position="457"/>
    </location>
</feature>
<evidence type="ECO:0000313" key="3">
    <source>
        <dbReference type="EMBL" id="SCG81398.1"/>
    </source>
</evidence>
<evidence type="ECO:0000256" key="2">
    <source>
        <dbReference type="SAM" id="SignalP"/>
    </source>
</evidence>
<keyword evidence="4" id="KW-1185">Reference proteome</keyword>
<dbReference type="PANTHER" id="PTHR41775:SF1">
    <property type="entry name" value="PEPTIDASE M6-LIKE DOMAIN-CONTAINING PROTEIN"/>
    <property type="match status" value="1"/>
</dbReference>